<keyword evidence="3" id="KW-1185">Reference proteome</keyword>
<protein>
    <submittedName>
        <fullName evidence="2">Heptaprenyl diphosphate synthase</fullName>
    </submittedName>
</protein>
<dbReference type="Pfam" id="PF07456">
    <property type="entry name" value="Hpre_diP_synt_I"/>
    <property type="match status" value="1"/>
</dbReference>
<dbReference type="InterPro" id="IPR010898">
    <property type="entry name" value="Hpre_diP_synth_I"/>
</dbReference>
<gene>
    <name evidence="2" type="ORF">BET03_09795</name>
</gene>
<name>A0A419T6G6_9FIRM</name>
<feature type="transmembrane region" description="Helical" evidence="1">
    <location>
        <begin position="105"/>
        <end position="127"/>
    </location>
</feature>
<dbReference type="Gene3D" id="1.10.1760.20">
    <property type="match status" value="1"/>
</dbReference>
<keyword evidence="1" id="KW-1133">Transmembrane helix</keyword>
<comment type="caution">
    <text evidence="2">The sequence shown here is derived from an EMBL/GenBank/DDBJ whole genome shotgun (WGS) entry which is preliminary data.</text>
</comment>
<feature type="transmembrane region" description="Helical" evidence="1">
    <location>
        <begin position="41"/>
        <end position="66"/>
    </location>
</feature>
<sequence length="171" mass="18533">MSRIKKIIFLALLVALGLALSIIESTIPVPFIAPGAKLGLANIVSLITLVIFGFKSAITVAILRSITFTLATGNFSSLFYSLSGSVLSVIVMFCIYKYFSSYFSLIGVSIFGAIAHNVAQISVASIIMENIKIFSYLPIMSLTSLFTGYFVGLSSIFITDKFKKVLNKALY</sequence>
<accession>A0A419T6G6</accession>
<evidence type="ECO:0000313" key="2">
    <source>
        <dbReference type="EMBL" id="RKD33197.1"/>
    </source>
</evidence>
<organism evidence="2 3">
    <name type="scientific">Thermohalobacter berrensis</name>
    <dbReference type="NCBI Taxonomy" id="99594"/>
    <lineage>
        <taxon>Bacteria</taxon>
        <taxon>Bacillati</taxon>
        <taxon>Bacillota</taxon>
        <taxon>Tissierellia</taxon>
        <taxon>Tissierellales</taxon>
        <taxon>Thermohalobacteraceae</taxon>
        <taxon>Thermohalobacter</taxon>
    </lineage>
</organism>
<feature type="transmembrane region" description="Helical" evidence="1">
    <location>
        <begin position="139"/>
        <end position="158"/>
    </location>
</feature>
<evidence type="ECO:0000256" key="1">
    <source>
        <dbReference type="SAM" id="Phobius"/>
    </source>
</evidence>
<keyword evidence="1" id="KW-0812">Transmembrane</keyword>
<dbReference type="InterPro" id="IPR014535">
    <property type="entry name" value="Hpre_diP_synt_I"/>
</dbReference>
<reference evidence="2 3" key="1">
    <citation type="submission" date="2016-08" db="EMBL/GenBank/DDBJ databases">
        <title>Novel Firmicutes and Novel Genomes.</title>
        <authorList>
            <person name="Poppleton D.I."/>
            <person name="Gribaldo S."/>
        </authorList>
    </citation>
    <scope>NUCLEOTIDE SEQUENCE [LARGE SCALE GENOMIC DNA]</scope>
    <source>
        <strain evidence="2 3">CTT3</strain>
    </source>
</reference>
<dbReference type="OrthoDB" id="9799095at2"/>
<dbReference type="Proteomes" id="UP000284177">
    <property type="component" value="Unassembled WGS sequence"/>
</dbReference>
<feature type="transmembrane region" description="Helical" evidence="1">
    <location>
        <begin position="78"/>
        <end position="99"/>
    </location>
</feature>
<keyword evidence="1" id="KW-0472">Membrane</keyword>
<dbReference type="AlphaFoldDB" id="A0A419T6G6"/>
<proteinExistence type="predicted"/>
<dbReference type="RefSeq" id="WP_120167995.1">
    <property type="nucleotide sequence ID" value="NZ_MCIB01000007.1"/>
</dbReference>
<evidence type="ECO:0000313" key="3">
    <source>
        <dbReference type="Proteomes" id="UP000284177"/>
    </source>
</evidence>
<dbReference type="EMBL" id="MCIB01000007">
    <property type="protein sequence ID" value="RKD33197.1"/>
    <property type="molecule type" value="Genomic_DNA"/>
</dbReference>
<dbReference type="PIRSF" id="PIRSF027391">
    <property type="entry name" value="Hpre_diP_synt_I"/>
    <property type="match status" value="1"/>
</dbReference>